<dbReference type="PANTHER" id="PTHR46620:SF1">
    <property type="entry name" value="J DOMAIN-CONTAINING PROTEIN SPF31"/>
    <property type="match status" value="1"/>
</dbReference>
<evidence type="ECO:0000313" key="4">
    <source>
        <dbReference type="Proteomes" id="UP001147760"/>
    </source>
</evidence>
<dbReference type="InterPro" id="IPR036869">
    <property type="entry name" value="J_dom_sf"/>
</dbReference>
<evidence type="ECO:0000259" key="2">
    <source>
        <dbReference type="PROSITE" id="PS50076"/>
    </source>
</evidence>
<dbReference type="PANTHER" id="PTHR46620">
    <property type="entry name" value="J DOMAIN-CONTAINING PROTEIN SPF31"/>
    <property type="match status" value="1"/>
</dbReference>
<feature type="compositionally biased region" description="Basic and acidic residues" evidence="1">
    <location>
        <begin position="129"/>
        <end position="160"/>
    </location>
</feature>
<accession>A0A9W9X177</accession>
<comment type="caution">
    <text evidence="3">The sequence shown here is derived from an EMBL/GenBank/DDBJ whole genome shotgun (WGS) entry which is preliminary data.</text>
</comment>
<sequence>MSDDDKDFLDSLEKEASEYSKDVEIDRIRKAFSLDAYAVLDLQPGVTEKDIKIQYRKISLLIHPDKTKNPAAPDAFDRLKKAQTALLDEKQLLLEEEARRRRQLKARLQEEGREQRKEEEELEARKRKRDNEKKWEDTREERIGSWRDFQKGRKPSGDEKKKKKKMKVLG</sequence>
<keyword evidence="4" id="KW-1185">Reference proteome</keyword>
<dbReference type="SMART" id="SM00271">
    <property type="entry name" value="DnaJ"/>
    <property type="match status" value="1"/>
</dbReference>
<dbReference type="OrthoDB" id="342454at2759"/>
<organism evidence="3 4">
    <name type="scientific">Penicillium desertorum</name>
    <dbReference type="NCBI Taxonomy" id="1303715"/>
    <lineage>
        <taxon>Eukaryota</taxon>
        <taxon>Fungi</taxon>
        <taxon>Dikarya</taxon>
        <taxon>Ascomycota</taxon>
        <taxon>Pezizomycotina</taxon>
        <taxon>Eurotiomycetes</taxon>
        <taxon>Eurotiomycetidae</taxon>
        <taxon>Eurotiales</taxon>
        <taxon>Aspergillaceae</taxon>
        <taxon>Penicillium</taxon>
    </lineage>
</organism>
<dbReference type="EMBL" id="JAPWDO010000003">
    <property type="protein sequence ID" value="KAJ5479926.1"/>
    <property type="molecule type" value="Genomic_DNA"/>
</dbReference>
<feature type="compositionally biased region" description="Basic and acidic residues" evidence="1">
    <location>
        <begin position="107"/>
        <end position="119"/>
    </location>
</feature>
<feature type="compositionally biased region" description="Basic residues" evidence="1">
    <location>
        <begin position="161"/>
        <end position="170"/>
    </location>
</feature>
<dbReference type="SUPFAM" id="SSF46565">
    <property type="entry name" value="Chaperone J-domain"/>
    <property type="match status" value="1"/>
</dbReference>
<protein>
    <recommendedName>
        <fullName evidence="2">J domain-containing protein</fullName>
    </recommendedName>
</protein>
<dbReference type="CDD" id="cd06257">
    <property type="entry name" value="DnaJ"/>
    <property type="match status" value="1"/>
</dbReference>
<feature type="domain" description="J" evidence="2">
    <location>
        <begin position="35"/>
        <end position="112"/>
    </location>
</feature>
<dbReference type="Gene3D" id="1.10.287.110">
    <property type="entry name" value="DnaJ domain"/>
    <property type="match status" value="1"/>
</dbReference>
<feature type="region of interest" description="Disordered" evidence="1">
    <location>
        <begin position="107"/>
        <end position="170"/>
    </location>
</feature>
<reference evidence="3" key="1">
    <citation type="submission" date="2022-12" db="EMBL/GenBank/DDBJ databases">
        <authorList>
            <person name="Petersen C."/>
        </authorList>
    </citation>
    <scope>NUCLEOTIDE SEQUENCE</scope>
    <source>
        <strain evidence="3">IBT 17660</strain>
    </source>
</reference>
<dbReference type="AlphaFoldDB" id="A0A9W9X177"/>
<dbReference type="InterPro" id="IPR001623">
    <property type="entry name" value="DnaJ_domain"/>
</dbReference>
<dbReference type="Proteomes" id="UP001147760">
    <property type="component" value="Unassembled WGS sequence"/>
</dbReference>
<evidence type="ECO:0000256" key="1">
    <source>
        <dbReference type="SAM" id="MobiDB-lite"/>
    </source>
</evidence>
<proteinExistence type="predicted"/>
<gene>
    <name evidence="3" type="ORF">N7530_005435</name>
</gene>
<dbReference type="Pfam" id="PF00226">
    <property type="entry name" value="DnaJ"/>
    <property type="match status" value="1"/>
</dbReference>
<reference evidence="3" key="2">
    <citation type="journal article" date="2023" name="IMA Fungus">
        <title>Comparative genomic study of the Penicillium genus elucidates a diverse pangenome and 15 lateral gene transfer events.</title>
        <authorList>
            <person name="Petersen C."/>
            <person name="Sorensen T."/>
            <person name="Nielsen M.R."/>
            <person name="Sondergaard T.E."/>
            <person name="Sorensen J.L."/>
            <person name="Fitzpatrick D.A."/>
            <person name="Frisvad J.C."/>
            <person name="Nielsen K.L."/>
        </authorList>
    </citation>
    <scope>NUCLEOTIDE SEQUENCE</scope>
    <source>
        <strain evidence="3">IBT 17660</strain>
    </source>
</reference>
<dbReference type="PROSITE" id="PS50076">
    <property type="entry name" value="DNAJ_2"/>
    <property type="match status" value="1"/>
</dbReference>
<evidence type="ECO:0000313" key="3">
    <source>
        <dbReference type="EMBL" id="KAJ5479926.1"/>
    </source>
</evidence>
<dbReference type="PRINTS" id="PR00625">
    <property type="entry name" value="JDOMAIN"/>
</dbReference>
<name>A0A9W9X177_9EURO</name>